<evidence type="ECO:0000256" key="7">
    <source>
        <dbReference type="PROSITE-ProRule" id="PRU00236"/>
    </source>
</evidence>
<keyword evidence="5" id="KW-0520">NAD</keyword>
<accession>A0A6A7G071</accession>
<dbReference type="EC" id="2.3.1.286" evidence="1"/>
<evidence type="ECO:0000256" key="2">
    <source>
        <dbReference type="ARBA" id="ARBA00022679"/>
    </source>
</evidence>
<dbReference type="InterPro" id="IPR026590">
    <property type="entry name" value="Ssirtuin_cat_dom"/>
</dbReference>
<feature type="compositionally biased region" description="Basic residues" evidence="8">
    <location>
        <begin position="331"/>
        <end position="348"/>
    </location>
</feature>
<dbReference type="GO" id="GO:0003714">
    <property type="term" value="F:transcription corepressor activity"/>
    <property type="evidence" value="ECO:0007669"/>
    <property type="project" value="TreeGrafter"/>
</dbReference>
<proteinExistence type="evidence at transcript level"/>
<keyword evidence="3" id="KW-0479">Metal-binding</keyword>
<evidence type="ECO:0000256" key="3">
    <source>
        <dbReference type="ARBA" id="ARBA00022723"/>
    </source>
</evidence>
<feature type="compositionally biased region" description="Basic and acidic residues" evidence="8">
    <location>
        <begin position="388"/>
        <end position="418"/>
    </location>
</feature>
<feature type="domain" description="Deacetylase sirtuin-type" evidence="9">
    <location>
        <begin position="27"/>
        <end position="274"/>
    </location>
</feature>
<sequence>MSCNYAEGLSPYPDKGQLGMPERVAGKEEVSQKVAELAAMMKASRHTVFHTGAGISTSAGIPDFRGPKGVWTLEKKGLKPDVNVSFDDALPTYTHMALVALEKAGLIQYLVTQNIDGLHLRSGFPRRKMAELHGNMYLDKCSVCRREFVRDTAVSTVGQKTLGVGCRGKRETGRRCRGRMHDNILDWEHDLPHLDYNLAEKHSTGSELSVCLGTTLQIIPSGVLPTIAKQSGGKLVICNLQPTKHDKISDLIINAYVDDVMRELMSLLNICCLEYSLEQDPVLITRALCNSLSDESEAEPIEWTIPEAWFDDPDLTEKMRRNKQIVEAKNATRKSGRTQKIDRKKRRSLIKDDSSESSSKAASIKNASARGKRCQGRKRSTDDISGGDNEKEEMRKQPKVDDADNKLQDLDKVKKEDNQMDVDETSSNNTDNLSNSAEVKIETKTSTVGDVSKSTISEMGDKEEIRSYDKIGTDESTIANQNTSNKHNAIIDISKSNSIVEPEKQIKSSNIPSCSNISPIDESIGKCSSSSKEDCLDQTLEQIALVSTENISTSFIRSDEPNTATTSTVSVDQHSKSQELLESARNTTLSVISQTAGLPQKSITNVPQTESDDYHAISQLESATFSKEKEVSNETESSCTSQSSQQNIDVLASTICTQANVNSNTDVTASKVTEQNIPPAAESVKQTETSTDYNDTVAAAQQKCIPRQINKTSNSTTQIHTENVVNAADSLQTNSTERAVVGPPASDALIGEQTQSDSSSASETNRVSVITEQSKAS</sequence>
<dbReference type="GO" id="GO:0046969">
    <property type="term" value="F:histone H3K9 deacetylase activity, NAD-dependent"/>
    <property type="evidence" value="ECO:0007669"/>
    <property type="project" value="TreeGrafter"/>
</dbReference>
<name>A0A6A7G071_9CRUS</name>
<dbReference type="InterPro" id="IPR003000">
    <property type="entry name" value="Sirtuin"/>
</dbReference>
<dbReference type="PANTHER" id="PTHR11085">
    <property type="entry name" value="NAD-DEPENDENT PROTEIN DEACYLASE SIRTUIN-5, MITOCHONDRIAL-RELATED"/>
    <property type="match status" value="1"/>
</dbReference>
<feature type="compositionally biased region" description="Polar residues" evidence="8">
    <location>
        <begin position="752"/>
        <end position="777"/>
    </location>
</feature>
<keyword evidence="2" id="KW-0808">Transferase</keyword>
<organism evidence="10">
    <name type="scientific">Hirondellea gigas</name>
    <dbReference type="NCBI Taxonomy" id="1518452"/>
    <lineage>
        <taxon>Eukaryota</taxon>
        <taxon>Metazoa</taxon>
        <taxon>Ecdysozoa</taxon>
        <taxon>Arthropoda</taxon>
        <taxon>Crustacea</taxon>
        <taxon>Multicrustacea</taxon>
        <taxon>Malacostraca</taxon>
        <taxon>Eumalacostraca</taxon>
        <taxon>Peracarida</taxon>
        <taxon>Amphipoda</taxon>
        <taxon>Amphilochidea</taxon>
        <taxon>Lysianassida</taxon>
        <taxon>Lysianassidira</taxon>
        <taxon>Lysianassoidea</taxon>
        <taxon>Lysianassidae</taxon>
        <taxon>Hirondellea</taxon>
    </lineage>
</organism>
<dbReference type="GO" id="GO:0070403">
    <property type="term" value="F:NAD+ binding"/>
    <property type="evidence" value="ECO:0007669"/>
    <property type="project" value="InterPro"/>
</dbReference>
<dbReference type="SUPFAM" id="SSF52467">
    <property type="entry name" value="DHS-like NAD/FAD-binding domain"/>
    <property type="match status" value="1"/>
</dbReference>
<dbReference type="AlphaFoldDB" id="A0A6A7G071"/>
<dbReference type="GO" id="GO:0000122">
    <property type="term" value="P:negative regulation of transcription by RNA polymerase II"/>
    <property type="evidence" value="ECO:0007669"/>
    <property type="project" value="TreeGrafter"/>
</dbReference>
<dbReference type="Gene3D" id="3.40.50.1220">
    <property type="entry name" value="TPP-binding domain"/>
    <property type="match status" value="1"/>
</dbReference>
<feature type="region of interest" description="Disordered" evidence="8">
    <location>
        <begin position="736"/>
        <end position="777"/>
    </location>
</feature>
<keyword evidence="4" id="KW-0862">Zinc</keyword>
<feature type="compositionally biased region" description="Low complexity" evidence="8">
    <location>
        <begin position="356"/>
        <end position="369"/>
    </location>
</feature>
<dbReference type="InterPro" id="IPR050134">
    <property type="entry name" value="NAD-dep_sirtuin_deacylases"/>
</dbReference>
<evidence type="ECO:0000256" key="4">
    <source>
        <dbReference type="ARBA" id="ARBA00022833"/>
    </source>
</evidence>
<dbReference type="FunFam" id="3.40.50.1220:FF:000038">
    <property type="entry name" value="NAD-dependent protein deacetylase sirtuin-6 isoform X2"/>
    <property type="match status" value="1"/>
</dbReference>
<evidence type="ECO:0000256" key="8">
    <source>
        <dbReference type="SAM" id="MobiDB-lite"/>
    </source>
</evidence>
<evidence type="ECO:0000256" key="6">
    <source>
        <dbReference type="ARBA" id="ARBA00038170"/>
    </source>
</evidence>
<dbReference type="GO" id="GO:0005634">
    <property type="term" value="C:nucleus"/>
    <property type="evidence" value="ECO:0007669"/>
    <property type="project" value="TreeGrafter"/>
</dbReference>
<reference evidence="10" key="1">
    <citation type="submission" date="2017-11" db="EMBL/GenBank/DDBJ databases">
        <title>The sensing device of the deep-sea amphipod.</title>
        <authorList>
            <person name="Kobayashi H."/>
            <person name="Nagahama T."/>
            <person name="Arai W."/>
            <person name="Sasagawa Y."/>
            <person name="Umeda M."/>
            <person name="Hayashi T."/>
            <person name="Nikaido I."/>
            <person name="Watanabe H."/>
            <person name="Oguri K."/>
            <person name="Kitazato H."/>
            <person name="Fujioka K."/>
            <person name="Kido Y."/>
            <person name="Takami H."/>
        </authorList>
    </citation>
    <scope>NUCLEOTIDE SEQUENCE</scope>
    <source>
        <tissue evidence="10">Whole body</tissue>
    </source>
</reference>
<comment type="similarity">
    <text evidence="6">Belongs to the sirtuin family. Class IV subfamily.</text>
</comment>
<protein>
    <recommendedName>
        <fullName evidence="1">protein acetyllysine N-acetyltransferase</fullName>
        <ecNumber evidence="1">2.3.1.286</ecNumber>
    </recommendedName>
</protein>
<dbReference type="PROSITE" id="PS50305">
    <property type="entry name" value="SIRTUIN"/>
    <property type="match status" value="1"/>
</dbReference>
<comment type="caution">
    <text evidence="7">Lacks conserved residue(s) required for the propagation of feature annotation.</text>
</comment>
<feature type="compositionally biased region" description="Low complexity" evidence="8">
    <location>
        <begin position="425"/>
        <end position="436"/>
    </location>
</feature>
<evidence type="ECO:0000256" key="5">
    <source>
        <dbReference type="ARBA" id="ARBA00023027"/>
    </source>
</evidence>
<evidence type="ECO:0000259" key="9">
    <source>
        <dbReference type="PROSITE" id="PS50305"/>
    </source>
</evidence>
<evidence type="ECO:0000256" key="1">
    <source>
        <dbReference type="ARBA" id="ARBA00012928"/>
    </source>
</evidence>
<dbReference type="PANTHER" id="PTHR11085:SF12">
    <property type="entry name" value="NAD-DEPENDENT PROTEIN DEACYLASE SIRTUIN-6"/>
    <property type="match status" value="1"/>
</dbReference>
<dbReference type="Gene3D" id="2.20.28.200">
    <property type="match status" value="1"/>
</dbReference>
<dbReference type="InterPro" id="IPR029035">
    <property type="entry name" value="DHS-like_NAD/FAD-binding_dom"/>
</dbReference>
<dbReference type="EMBL" id="IACT01005039">
    <property type="protein sequence ID" value="LAC24211.1"/>
    <property type="molecule type" value="mRNA"/>
</dbReference>
<dbReference type="GO" id="GO:0046872">
    <property type="term" value="F:metal ion binding"/>
    <property type="evidence" value="ECO:0007669"/>
    <property type="project" value="UniProtKB-KW"/>
</dbReference>
<evidence type="ECO:0000313" key="10">
    <source>
        <dbReference type="EMBL" id="LAC24211.1"/>
    </source>
</evidence>
<dbReference type="Pfam" id="PF02146">
    <property type="entry name" value="SIR2"/>
    <property type="match status" value="1"/>
</dbReference>
<feature type="region of interest" description="Disordered" evidence="8">
    <location>
        <begin position="326"/>
        <end position="436"/>
    </location>
</feature>